<accession>A0ABR8TNM4</accession>
<dbReference type="SFLD" id="SFLDS00003">
    <property type="entry name" value="Haloacid_Dehalogenase"/>
    <property type="match status" value="1"/>
</dbReference>
<proteinExistence type="predicted"/>
<dbReference type="GO" id="GO:0016787">
    <property type="term" value="F:hydrolase activity"/>
    <property type="evidence" value="ECO:0007669"/>
    <property type="project" value="UniProtKB-KW"/>
</dbReference>
<dbReference type="InterPro" id="IPR023214">
    <property type="entry name" value="HAD_sf"/>
</dbReference>
<evidence type="ECO:0000313" key="2">
    <source>
        <dbReference type="Proteomes" id="UP000611945"/>
    </source>
</evidence>
<protein>
    <submittedName>
        <fullName evidence="1">HAD family hydrolase</fullName>
    </submittedName>
</protein>
<organism evidence="1 2">
    <name type="scientific">Serpens gallinarum</name>
    <dbReference type="NCBI Taxonomy" id="2763075"/>
    <lineage>
        <taxon>Bacteria</taxon>
        <taxon>Pseudomonadati</taxon>
        <taxon>Pseudomonadota</taxon>
        <taxon>Gammaproteobacteria</taxon>
        <taxon>Pseudomonadales</taxon>
        <taxon>Pseudomonadaceae</taxon>
        <taxon>Pseudomonas</taxon>
    </lineage>
</organism>
<dbReference type="Pfam" id="PF00702">
    <property type="entry name" value="Hydrolase"/>
    <property type="match status" value="1"/>
</dbReference>
<name>A0ABR8TNM4_9PSED</name>
<evidence type="ECO:0000313" key="1">
    <source>
        <dbReference type="EMBL" id="MBD7977347.1"/>
    </source>
</evidence>
<comment type="caution">
    <text evidence="1">The sequence shown here is derived from an EMBL/GenBank/DDBJ whole genome shotgun (WGS) entry which is preliminary data.</text>
</comment>
<dbReference type="RefSeq" id="WP_251836111.1">
    <property type="nucleotide sequence ID" value="NZ_JACSQG010000003.1"/>
</dbReference>
<sequence>MLRQDSWAFLLDVDNTLLDNDRFASDLSARLEQDFGAAESQRYWTLYGELRQQRGYADYLGALQAFRSGCGSPSALLHMAGFMLDYPFQARLYPQALAVIDHLHKQGTTAIVSDGDVVFQPRKIQRCGLWDAVAGRVLVCLHKEREVEAILQRFPAQHYVMVDDKPLLLAALKRQLGTRLTSVFIRQGHYAEAANGQLLDPPPDLTLARIGELCRLQRADFPS</sequence>
<keyword evidence="2" id="KW-1185">Reference proteome</keyword>
<reference evidence="1 2" key="1">
    <citation type="submission" date="2020-08" db="EMBL/GenBank/DDBJ databases">
        <title>A Genomic Blueprint of the Chicken Gut Microbiome.</title>
        <authorList>
            <person name="Gilroy R."/>
            <person name="Ravi A."/>
            <person name="Getino M."/>
            <person name="Pursley I."/>
            <person name="Horton D.L."/>
            <person name="Alikhan N.-F."/>
            <person name="Baker D."/>
            <person name="Gharbi K."/>
            <person name="Hall N."/>
            <person name="Watson M."/>
            <person name="Adriaenssens E.M."/>
            <person name="Foster-Nyarko E."/>
            <person name="Jarju S."/>
            <person name="Secka A."/>
            <person name="Antonio M."/>
            <person name="Oren A."/>
            <person name="Chaudhuri R."/>
            <person name="La Ragione R.M."/>
            <person name="Hildebrand F."/>
            <person name="Pallen M.J."/>
        </authorList>
    </citation>
    <scope>NUCLEOTIDE SEQUENCE [LARGE SCALE GENOMIC DNA]</scope>
    <source>
        <strain evidence="1 2">Sa2CUA2</strain>
    </source>
</reference>
<keyword evidence="1" id="KW-0378">Hydrolase</keyword>
<dbReference type="SFLD" id="SFLDG01129">
    <property type="entry name" value="C1.5:_HAD__Beta-PGM__Phosphata"/>
    <property type="match status" value="1"/>
</dbReference>
<dbReference type="Gene3D" id="1.10.286.50">
    <property type="match status" value="1"/>
</dbReference>
<dbReference type="Proteomes" id="UP000611945">
    <property type="component" value="Unassembled WGS sequence"/>
</dbReference>
<gene>
    <name evidence="1" type="ORF">H9642_09085</name>
</gene>
<dbReference type="SUPFAM" id="SSF56784">
    <property type="entry name" value="HAD-like"/>
    <property type="match status" value="1"/>
</dbReference>
<dbReference type="InterPro" id="IPR036412">
    <property type="entry name" value="HAD-like_sf"/>
</dbReference>
<dbReference type="EMBL" id="JACSQG010000003">
    <property type="protein sequence ID" value="MBD7977347.1"/>
    <property type="molecule type" value="Genomic_DNA"/>
</dbReference>
<dbReference type="Gene3D" id="3.40.50.1000">
    <property type="entry name" value="HAD superfamily/HAD-like"/>
    <property type="match status" value="1"/>
</dbReference>